<dbReference type="GO" id="GO:0006071">
    <property type="term" value="P:glycerol metabolic process"/>
    <property type="evidence" value="ECO:0007669"/>
    <property type="project" value="TreeGrafter"/>
</dbReference>
<reference evidence="7" key="1">
    <citation type="submission" date="2020-11" db="EMBL/GenBank/DDBJ databases">
        <authorList>
            <person name="Tran Van P."/>
        </authorList>
    </citation>
    <scope>NUCLEOTIDE SEQUENCE</scope>
</reference>
<evidence type="ECO:0000256" key="2">
    <source>
        <dbReference type="ARBA" id="ARBA00022679"/>
    </source>
</evidence>
<evidence type="ECO:0000313" key="7">
    <source>
        <dbReference type="EMBL" id="CAD7664096.1"/>
    </source>
</evidence>
<keyword evidence="8" id="KW-1185">Reference proteome</keyword>
<dbReference type="EMBL" id="CAJPVJ010036221">
    <property type="protein sequence ID" value="CAG2181233.1"/>
    <property type="molecule type" value="Genomic_DNA"/>
</dbReference>
<evidence type="ECO:0000313" key="8">
    <source>
        <dbReference type="Proteomes" id="UP000728032"/>
    </source>
</evidence>
<feature type="domain" description="Carbohydrate kinase FGGY C-terminal" evidence="6">
    <location>
        <begin position="3"/>
        <end position="113"/>
    </location>
</feature>
<dbReference type="Pfam" id="PF02782">
    <property type="entry name" value="FGGY_C"/>
    <property type="match status" value="1"/>
</dbReference>
<sequence length="124" mass="13568">MEENCGGVYFVPAFQGLYAPHWDSNATGIILGFTQFSRKSHLIRATVESIAFQANDILSLMRSDSNGIKIDGVMSYNNALVQSLADITGQLFVRPNICDTISLGAAMMAGYQMGIWDIRTEPNS</sequence>
<dbReference type="OrthoDB" id="10255969at2759"/>
<dbReference type="GO" id="GO:0005524">
    <property type="term" value="F:ATP binding"/>
    <property type="evidence" value="ECO:0007669"/>
    <property type="project" value="UniProtKB-KW"/>
</dbReference>
<dbReference type="GO" id="GO:0004370">
    <property type="term" value="F:glycerol kinase activity"/>
    <property type="evidence" value="ECO:0007669"/>
    <property type="project" value="TreeGrafter"/>
</dbReference>
<organism evidence="7">
    <name type="scientific">Oppiella nova</name>
    <dbReference type="NCBI Taxonomy" id="334625"/>
    <lineage>
        <taxon>Eukaryota</taxon>
        <taxon>Metazoa</taxon>
        <taxon>Ecdysozoa</taxon>
        <taxon>Arthropoda</taxon>
        <taxon>Chelicerata</taxon>
        <taxon>Arachnida</taxon>
        <taxon>Acari</taxon>
        <taxon>Acariformes</taxon>
        <taxon>Sarcoptiformes</taxon>
        <taxon>Oribatida</taxon>
        <taxon>Brachypylina</taxon>
        <taxon>Oppioidea</taxon>
        <taxon>Oppiidae</taxon>
        <taxon>Oppiella</taxon>
    </lineage>
</organism>
<evidence type="ECO:0000259" key="6">
    <source>
        <dbReference type="Pfam" id="PF02782"/>
    </source>
</evidence>
<evidence type="ECO:0000256" key="5">
    <source>
        <dbReference type="ARBA" id="ARBA00022840"/>
    </source>
</evidence>
<dbReference type="GO" id="GO:0005739">
    <property type="term" value="C:mitochondrion"/>
    <property type="evidence" value="ECO:0007669"/>
    <property type="project" value="TreeGrafter"/>
</dbReference>
<gene>
    <name evidence="7" type="ORF">ONB1V03_LOCUS20654</name>
</gene>
<dbReference type="Gene3D" id="3.30.420.40">
    <property type="match status" value="1"/>
</dbReference>
<dbReference type="InterPro" id="IPR018485">
    <property type="entry name" value="FGGY_C"/>
</dbReference>
<evidence type="ECO:0000256" key="4">
    <source>
        <dbReference type="ARBA" id="ARBA00022777"/>
    </source>
</evidence>
<dbReference type="EMBL" id="OC951046">
    <property type="protein sequence ID" value="CAD7664096.1"/>
    <property type="molecule type" value="Genomic_DNA"/>
</dbReference>
<dbReference type="Proteomes" id="UP000728032">
    <property type="component" value="Unassembled WGS sequence"/>
</dbReference>
<keyword evidence="5" id="KW-0067">ATP-binding</keyword>
<name>A0A7R9R0Q0_9ACAR</name>
<evidence type="ECO:0000256" key="1">
    <source>
        <dbReference type="ARBA" id="ARBA00009156"/>
    </source>
</evidence>
<feature type="non-terminal residue" evidence="7">
    <location>
        <position position="124"/>
    </location>
</feature>
<comment type="similarity">
    <text evidence="1">Belongs to the FGGY kinase family.</text>
</comment>
<dbReference type="AlphaFoldDB" id="A0A7R9R0Q0"/>
<dbReference type="GO" id="GO:0046167">
    <property type="term" value="P:glycerol-3-phosphate biosynthetic process"/>
    <property type="evidence" value="ECO:0007669"/>
    <property type="project" value="TreeGrafter"/>
</dbReference>
<keyword evidence="2" id="KW-0808">Transferase</keyword>
<dbReference type="PANTHER" id="PTHR10196">
    <property type="entry name" value="SUGAR KINASE"/>
    <property type="match status" value="1"/>
</dbReference>
<dbReference type="SUPFAM" id="SSF53067">
    <property type="entry name" value="Actin-like ATPase domain"/>
    <property type="match status" value="1"/>
</dbReference>
<keyword evidence="3" id="KW-0547">Nucleotide-binding</keyword>
<accession>A0A7R9R0Q0</accession>
<evidence type="ECO:0000256" key="3">
    <source>
        <dbReference type="ARBA" id="ARBA00022741"/>
    </source>
</evidence>
<proteinExistence type="inferred from homology"/>
<dbReference type="InterPro" id="IPR043129">
    <property type="entry name" value="ATPase_NBD"/>
</dbReference>
<keyword evidence="4" id="KW-0418">Kinase</keyword>
<protein>
    <recommendedName>
        <fullName evidence="6">Carbohydrate kinase FGGY C-terminal domain-containing protein</fullName>
    </recommendedName>
</protein>
<dbReference type="PANTHER" id="PTHR10196:SF69">
    <property type="entry name" value="GLYCEROL KINASE"/>
    <property type="match status" value="1"/>
</dbReference>
<dbReference type="GO" id="GO:0006641">
    <property type="term" value="P:triglyceride metabolic process"/>
    <property type="evidence" value="ECO:0007669"/>
    <property type="project" value="TreeGrafter"/>
</dbReference>